<dbReference type="AlphaFoldDB" id="A0A7R9DPW3"/>
<protein>
    <submittedName>
        <fullName evidence="3">Uncharacterized protein</fullName>
    </submittedName>
</protein>
<organism evidence="3">
    <name type="scientific">Timema cristinae</name>
    <name type="common">Walking stick</name>
    <dbReference type="NCBI Taxonomy" id="61476"/>
    <lineage>
        <taxon>Eukaryota</taxon>
        <taxon>Metazoa</taxon>
        <taxon>Ecdysozoa</taxon>
        <taxon>Arthropoda</taxon>
        <taxon>Hexapoda</taxon>
        <taxon>Insecta</taxon>
        <taxon>Pterygota</taxon>
        <taxon>Neoptera</taxon>
        <taxon>Polyneoptera</taxon>
        <taxon>Phasmatodea</taxon>
        <taxon>Timematodea</taxon>
        <taxon>Timematoidea</taxon>
        <taxon>Timematidae</taxon>
        <taxon>Timema</taxon>
    </lineage>
</organism>
<reference evidence="3" key="1">
    <citation type="submission" date="2020-11" db="EMBL/GenBank/DDBJ databases">
        <authorList>
            <person name="Tran Van P."/>
        </authorList>
    </citation>
    <scope>NUCLEOTIDE SEQUENCE</scope>
</reference>
<keyword evidence="2" id="KW-0472">Membrane</keyword>
<dbReference type="Pfam" id="PF01770">
    <property type="entry name" value="Folate_carrier"/>
    <property type="match status" value="1"/>
</dbReference>
<proteinExistence type="inferred from homology"/>
<evidence type="ECO:0000256" key="1">
    <source>
        <dbReference type="ARBA" id="ARBA00005773"/>
    </source>
</evidence>
<name>A0A7R9DPW3_TIMCR</name>
<comment type="similarity">
    <text evidence="1">Belongs to the reduced folate carrier (RFC) transporter (TC 2.A.48) family.</text>
</comment>
<keyword evidence="2" id="KW-1133">Transmembrane helix</keyword>
<feature type="transmembrane region" description="Helical" evidence="2">
    <location>
        <begin position="27"/>
        <end position="49"/>
    </location>
</feature>
<evidence type="ECO:0000313" key="3">
    <source>
        <dbReference type="EMBL" id="CAD7417519.1"/>
    </source>
</evidence>
<evidence type="ECO:0000256" key="2">
    <source>
        <dbReference type="SAM" id="Phobius"/>
    </source>
</evidence>
<dbReference type="InterPro" id="IPR002666">
    <property type="entry name" value="Folate_carrier"/>
</dbReference>
<keyword evidence="2" id="KW-0812">Transmembrane</keyword>
<dbReference type="GO" id="GO:0016020">
    <property type="term" value="C:membrane"/>
    <property type="evidence" value="ECO:0007669"/>
    <property type="project" value="InterPro"/>
</dbReference>
<accession>A0A7R9DPW3</accession>
<dbReference type="EMBL" id="OC331301">
    <property type="protein sequence ID" value="CAD7417519.1"/>
    <property type="molecule type" value="Genomic_DNA"/>
</dbReference>
<gene>
    <name evidence="3" type="ORF">TCEB3V08_LOCUS12987</name>
</gene>
<sequence length="103" mass="10943">MEALKLSTRSLVGNILLPTLLNEGVEALYTIIGSNLCSGAGAALCCGWLRLNWRRAGEVCLAVCSLVEGSVLILAATCSSMWVAYTCHIVFGVMFNTMITIAT</sequence>
<dbReference type="GO" id="GO:0090482">
    <property type="term" value="F:vitamin transmembrane transporter activity"/>
    <property type="evidence" value="ECO:0007669"/>
    <property type="project" value="InterPro"/>
</dbReference>